<keyword evidence="1" id="KW-1133">Transmembrane helix</keyword>
<dbReference type="GeneID" id="74944224"/>
<dbReference type="KEGG" id="ssai:N0B31_17340"/>
<evidence type="ECO:0000313" key="2">
    <source>
        <dbReference type="EMBL" id="UWM53879.1"/>
    </source>
</evidence>
<keyword evidence="1" id="KW-0812">Transmembrane</keyword>
<evidence type="ECO:0000256" key="1">
    <source>
        <dbReference type="SAM" id="Phobius"/>
    </source>
</evidence>
<proteinExistence type="predicted"/>
<sequence>MVSLRAVGFGLVAFVGSVTWALVTDPVLVVLAGGAPGVVAGVFGAPGLRGGLVHGLLVGVCCAVLVWAGLFAWLTFAPPERVAPGFGLSVVLLFGFGGVVAVESLLAGGAIGLAWRWG</sequence>
<keyword evidence="1" id="KW-0472">Membrane</keyword>
<keyword evidence="3" id="KW-1185">Reference proteome</keyword>
<evidence type="ECO:0000313" key="3">
    <source>
        <dbReference type="Proteomes" id="UP001057580"/>
    </source>
</evidence>
<dbReference type="EMBL" id="CP104003">
    <property type="protein sequence ID" value="UWM53879.1"/>
    <property type="molecule type" value="Genomic_DNA"/>
</dbReference>
<accession>A0A9E7R1C7</accession>
<protein>
    <submittedName>
        <fullName evidence="2">Uncharacterized protein</fullName>
    </submittedName>
</protein>
<feature type="transmembrane region" description="Helical" evidence="1">
    <location>
        <begin position="31"/>
        <end position="48"/>
    </location>
</feature>
<name>A0A9E7R1C7_9EURY</name>
<gene>
    <name evidence="2" type="ORF">N0B31_17340</name>
</gene>
<organism evidence="2 3">
    <name type="scientific">Salinirubellus salinus</name>
    <dbReference type="NCBI Taxonomy" id="1364945"/>
    <lineage>
        <taxon>Archaea</taxon>
        <taxon>Methanobacteriati</taxon>
        <taxon>Methanobacteriota</taxon>
        <taxon>Stenosarchaea group</taxon>
        <taxon>Halobacteria</taxon>
        <taxon>Halobacteriales</taxon>
        <taxon>Natronomonadaceae</taxon>
        <taxon>Salinirubellus</taxon>
    </lineage>
</organism>
<feature type="transmembrane region" description="Helical" evidence="1">
    <location>
        <begin position="55"/>
        <end position="76"/>
    </location>
</feature>
<dbReference type="Proteomes" id="UP001057580">
    <property type="component" value="Chromosome"/>
</dbReference>
<feature type="transmembrane region" description="Helical" evidence="1">
    <location>
        <begin position="88"/>
        <end position="115"/>
    </location>
</feature>
<dbReference type="AlphaFoldDB" id="A0A9E7R1C7"/>
<dbReference type="RefSeq" id="WP_260592873.1">
    <property type="nucleotide sequence ID" value="NZ_CP104003.1"/>
</dbReference>
<reference evidence="2" key="1">
    <citation type="submission" date="2022-09" db="EMBL/GenBank/DDBJ databases">
        <title>Diverse halophilic archaea isolated from saline environments.</title>
        <authorList>
            <person name="Cui H.-L."/>
        </authorList>
    </citation>
    <scope>NUCLEOTIDE SEQUENCE</scope>
    <source>
        <strain evidence="2">ZS-35-S2</strain>
    </source>
</reference>